<dbReference type="Gene3D" id="2.60.270.50">
    <property type="match status" value="1"/>
</dbReference>
<reference evidence="2" key="1">
    <citation type="submission" date="2020-03" db="EMBL/GenBank/DDBJ databases">
        <title>Draft Genome Sequence of Cylindrodendrum hubeiense.</title>
        <authorList>
            <person name="Buettner E."/>
            <person name="Kellner H."/>
        </authorList>
    </citation>
    <scope>NUCLEOTIDE SEQUENCE</scope>
    <source>
        <strain evidence="2">IHI 201604</strain>
    </source>
</reference>
<proteinExistence type="inferred from homology"/>
<evidence type="ECO:0000313" key="2">
    <source>
        <dbReference type="EMBL" id="KAF7548792.1"/>
    </source>
</evidence>
<name>A0A9P5LFX7_9HYPO</name>
<dbReference type="OrthoDB" id="2727348at2759"/>
<gene>
    <name evidence="2" type="ORF">G7Z17_g6837</name>
</gene>
<dbReference type="Proteomes" id="UP000722485">
    <property type="component" value="Unassembled WGS sequence"/>
</dbReference>
<protein>
    <submittedName>
        <fullName evidence="2">Uncharacterized protein</fullName>
    </submittedName>
</protein>
<accession>A0A9P5LFX7</accession>
<evidence type="ECO:0000313" key="3">
    <source>
        <dbReference type="Proteomes" id="UP000722485"/>
    </source>
</evidence>
<organism evidence="2 3">
    <name type="scientific">Cylindrodendrum hubeiense</name>
    <dbReference type="NCBI Taxonomy" id="595255"/>
    <lineage>
        <taxon>Eukaryota</taxon>
        <taxon>Fungi</taxon>
        <taxon>Dikarya</taxon>
        <taxon>Ascomycota</taxon>
        <taxon>Pezizomycotina</taxon>
        <taxon>Sordariomycetes</taxon>
        <taxon>Hypocreomycetidae</taxon>
        <taxon>Hypocreales</taxon>
        <taxon>Nectriaceae</taxon>
        <taxon>Cylindrodendrum</taxon>
    </lineage>
</organism>
<dbReference type="InterPro" id="IPR009413">
    <property type="entry name" value="Aegerolysin-typ"/>
</dbReference>
<dbReference type="Pfam" id="PF06355">
    <property type="entry name" value="Aegerolysin"/>
    <property type="match status" value="1"/>
</dbReference>
<dbReference type="PIRSF" id="PIRSF007951">
    <property type="entry name" value="Hemolysin, aegerolysin type"/>
    <property type="match status" value="1"/>
</dbReference>
<dbReference type="GO" id="GO:0019836">
    <property type="term" value="P:symbiont-mediated hemolysis of host erythrocyte"/>
    <property type="evidence" value="ECO:0007669"/>
    <property type="project" value="InterPro"/>
</dbReference>
<dbReference type="EMBL" id="JAANBB010000139">
    <property type="protein sequence ID" value="KAF7548792.1"/>
    <property type="molecule type" value="Genomic_DNA"/>
</dbReference>
<sequence length="143" mass="15207">MSASDGNSKAQEVSFEIKNLMKENAVSVKDAVLYSGKFFKGSEEHEIPPSEVDKIVIAPGTMESVSSCGRPASPSGTSGDFDLYDGKTKICNVHWEYPWGMPSAEVAIRNYDPKTSAYSVVLVPSNPEGGAIGAVSITISLSE</sequence>
<dbReference type="AlphaFoldDB" id="A0A9P5LFX7"/>
<evidence type="ECO:0000256" key="1">
    <source>
        <dbReference type="ARBA" id="ARBA00010795"/>
    </source>
</evidence>
<comment type="similarity">
    <text evidence="1">Belongs to the aegerolysin family.</text>
</comment>
<keyword evidence="3" id="KW-1185">Reference proteome</keyword>
<comment type="caution">
    <text evidence="2">The sequence shown here is derived from an EMBL/GenBank/DDBJ whole genome shotgun (WGS) entry which is preliminary data.</text>
</comment>